<keyword evidence="3" id="KW-0678">Repressor</keyword>
<evidence type="ECO:0000256" key="8">
    <source>
        <dbReference type="ARBA" id="ARBA00023159"/>
    </source>
</evidence>
<evidence type="ECO:0000256" key="10">
    <source>
        <dbReference type="ARBA" id="ARBA00023242"/>
    </source>
</evidence>
<dbReference type="OMA" id="NIANSHM"/>
<dbReference type="GO" id="GO:0000981">
    <property type="term" value="F:DNA-binding transcription factor activity, RNA polymerase II-specific"/>
    <property type="evidence" value="ECO:0007669"/>
    <property type="project" value="TreeGrafter"/>
</dbReference>
<feature type="compositionally biased region" description="Basic and acidic residues" evidence="12">
    <location>
        <begin position="114"/>
        <end position="125"/>
    </location>
</feature>
<keyword evidence="6" id="KW-0805">Transcription regulation</keyword>
<dbReference type="PROSITE" id="PS00346">
    <property type="entry name" value="ETS_DOMAIN_2"/>
    <property type="match status" value="1"/>
</dbReference>
<dbReference type="GeneTree" id="ENSGT00940000158900"/>
<dbReference type="AlphaFoldDB" id="A0A4W3J301"/>
<dbReference type="GO" id="GO:0030154">
    <property type="term" value="P:cell differentiation"/>
    <property type="evidence" value="ECO:0007669"/>
    <property type="project" value="TreeGrafter"/>
</dbReference>
<reference evidence="15" key="1">
    <citation type="journal article" date="2006" name="Science">
        <title>Ancient noncoding elements conserved in the human genome.</title>
        <authorList>
            <person name="Venkatesh B."/>
            <person name="Kirkness E.F."/>
            <person name="Loh Y.H."/>
            <person name="Halpern A.L."/>
            <person name="Lee A.P."/>
            <person name="Johnson J."/>
            <person name="Dandona N."/>
            <person name="Viswanathan L.D."/>
            <person name="Tay A."/>
            <person name="Venter J.C."/>
            <person name="Strausberg R.L."/>
            <person name="Brenner S."/>
        </authorList>
    </citation>
    <scope>NUCLEOTIDE SEQUENCE [LARGE SCALE GENOMIC DNA]</scope>
</reference>
<dbReference type="GO" id="GO:0043565">
    <property type="term" value="F:sequence-specific DNA binding"/>
    <property type="evidence" value="ECO:0007669"/>
    <property type="project" value="InterPro"/>
</dbReference>
<dbReference type="SUPFAM" id="SSF46785">
    <property type="entry name" value="Winged helix' DNA-binding domain"/>
    <property type="match status" value="1"/>
</dbReference>
<evidence type="ECO:0000256" key="3">
    <source>
        <dbReference type="ARBA" id="ARBA00022491"/>
    </source>
</evidence>
<evidence type="ECO:0000256" key="4">
    <source>
        <dbReference type="ARBA" id="ARBA00022499"/>
    </source>
</evidence>
<evidence type="ECO:0000256" key="9">
    <source>
        <dbReference type="ARBA" id="ARBA00023163"/>
    </source>
</evidence>
<dbReference type="PROSITE" id="PS00345">
    <property type="entry name" value="ETS_DOMAIN_1"/>
    <property type="match status" value="1"/>
</dbReference>
<dbReference type="Proteomes" id="UP000314986">
    <property type="component" value="Unassembled WGS sequence"/>
</dbReference>
<evidence type="ECO:0000256" key="12">
    <source>
        <dbReference type="SAM" id="MobiDB-lite"/>
    </source>
</evidence>
<reference evidence="15" key="2">
    <citation type="journal article" date="2007" name="PLoS Biol.">
        <title>Survey sequencing and comparative analysis of the elephant shark (Callorhinchus milii) genome.</title>
        <authorList>
            <person name="Venkatesh B."/>
            <person name="Kirkness E.F."/>
            <person name="Loh Y.H."/>
            <person name="Halpern A.L."/>
            <person name="Lee A.P."/>
            <person name="Johnson J."/>
            <person name="Dandona N."/>
            <person name="Viswanathan L.D."/>
            <person name="Tay A."/>
            <person name="Venter J.C."/>
            <person name="Strausberg R.L."/>
            <person name="Brenner S."/>
        </authorList>
    </citation>
    <scope>NUCLEOTIDE SEQUENCE [LARGE SCALE GENOMIC DNA]</scope>
</reference>
<dbReference type="FunFam" id="1.10.10.10:FF:000113">
    <property type="entry name" value="ETS domain-containing protein Elk-3"/>
    <property type="match status" value="1"/>
</dbReference>
<evidence type="ECO:0000256" key="2">
    <source>
        <dbReference type="ARBA" id="ARBA00005562"/>
    </source>
</evidence>
<feature type="region of interest" description="Disordered" evidence="12">
    <location>
        <begin position="200"/>
        <end position="232"/>
    </location>
</feature>
<reference evidence="14" key="4">
    <citation type="submission" date="2025-08" db="UniProtKB">
        <authorList>
            <consortium name="Ensembl"/>
        </authorList>
    </citation>
    <scope>IDENTIFICATION</scope>
</reference>
<dbReference type="GO" id="GO:0005634">
    <property type="term" value="C:nucleus"/>
    <property type="evidence" value="ECO:0007669"/>
    <property type="project" value="UniProtKB-SubCell"/>
</dbReference>
<keyword evidence="7 11" id="KW-0238">DNA-binding</keyword>
<dbReference type="STRING" id="7868.ENSCMIP00000034001"/>
<comment type="subcellular location">
    <subcellularLocation>
        <location evidence="1 11">Nucleus</location>
    </subcellularLocation>
</comment>
<dbReference type="InterPro" id="IPR036390">
    <property type="entry name" value="WH_DNA-bd_sf"/>
</dbReference>
<keyword evidence="5" id="KW-0832">Ubl conjugation</keyword>
<feature type="region of interest" description="Disordered" evidence="12">
    <location>
        <begin position="99"/>
        <end position="125"/>
    </location>
</feature>
<feature type="compositionally biased region" description="Pro residues" evidence="12">
    <location>
        <begin position="207"/>
        <end position="220"/>
    </location>
</feature>
<evidence type="ECO:0000313" key="14">
    <source>
        <dbReference type="Ensembl" id="ENSCMIP00000034001.1"/>
    </source>
</evidence>
<keyword evidence="10 11" id="KW-0539">Nucleus</keyword>
<feature type="compositionally biased region" description="Low complexity" evidence="12">
    <location>
        <begin position="273"/>
        <end position="283"/>
    </location>
</feature>
<keyword evidence="8" id="KW-0010">Activator</keyword>
<dbReference type="Ensembl" id="ENSCMIT00000034514.1">
    <property type="protein sequence ID" value="ENSCMIP00000034001.1"/>
    <property type="gene ID" value="ENSCMIG00000014456.1"/>
</dbReference>
<reference evidence="14" key="5">
    <citation type="submission" date="2025-09" db="UniProtKB">
        <authorList>
            <consortium name="Ensembl"/>
        </authorList>
    </citation>
    <scope>IDENTIFICATION</scope>
</reference>
<dbReference type="Gene3D" id="1.10.10.10">
    <property type="entry name" value="Winged helix-like DNA-binding domain superfamily/Winged helix DNA-binding domain"/>
    <property type="match status" value="1"/>
</dbReference>
<evidence type="ECO:0000256" key="7">
    <source>
        <dbReference type="ARBA" id="ARBA00023125"/>
    </source>
</evidence>
<feature type="domain" description="ETS" evidence="13">
    <location>
        <begin position="5"/>
        <end position="85"/>
    </location>
</feature>
<dbReference type="PANTHER" id="PTHR11849:SF21">
    <property type="entry name" value="ETS DOMAIN-CONTAINING PROTEIN ELK-4"/>
    <property type="match status" value="1"/>
</dbReference>
<dbReference type="GO" id="GO:0045892">
    <property type="term" value="P:negative regulation of DNA-templated transcription"/>
    <property type="evidence" value="ECO:0007669"/>
    <property type="project" value="UniProtKB-ARBA"/>
</dbReference>
<name>A0A4W3J301_CALMI</name>
<comment type="similarity">
    <text evidence="2 11">Belongs to the ETS family.</text>
</comment>
<dbReference type="SMART" id="SM00413">
    <property type="entry name" value="ETS"/>
    <property type="match status" value="1"/>
</dbReference>
<dbReference type="InParanoid" id="A0A4W3J301"/>
<dbReference type="Pfam" id="PF00178">
    <property type="entry name" value="Ets"/>
    <property type="match status" value="1"/>
</dbReference>
<dbReference type="PANTHER" id="PTHR11849">
    <property type="entry name" value="ETS"/>
    <property type="match status" value="1"/>
</dbReference>
<evidence type="ECO:0000313" key="15">
    <source>
        <dbReference type="Proteomes" id="UP000314986"/>
    </source>
</evidence>
<evidence type="ECO:0000259" key="13">
    <source>
        <dbReference type="PROSITE" id="PS50061"/>
    </source>
</evidence>
<evidence type="ECO:0000256" key="11">
    <source>
        <dbReference type="RuleBase" id="RU004019"/>
    </source>
</evidence>
<evidence type="ECO:0000256" key="6">
    <source>
        <dbReference type="ARBA" id="ARBA00023015"/>
    </source>
</evidence>
<accession>A0A4W3J301</accession>
<dbReference type="PROSITE" id="PS50061">
    <property type="entry name" value="ETS_DOMAIN_3"/>
    <property type="match status" value="1"/>
</dbReference>
<dbReference type="PRINTS" id="PR00454">
    <property type="entry name" value="ETSDOMAIN"/>
</dbReference>
<sequence length="498" mass="54913">MDSAITLWQFLLQLLVEPKNKYLICWTSSDGEFKLLKAEEVARLWGVRKNKPNMNYDKLSRALRYYYDKNIIKKVNGQKFVYKFVSYPDILNMDPNVVGRTEGGGESPSLEMGRTQKDKENHSQERLVTSSVKVSSRNDYIRSGLYSSFTLNSLQANPNIFKSVKTESLADKPPEKKPAQEPVTVIKFVPNPSRKFPPSISLVELPSVPPPPASPKPMPNEEPSSPVSASDLASSCASTLTLASSPPAMPLLSRSNSFISASSLELLPESLPIGSELESSPSPHGLDPTSDSSDSSERPEGGRSHKARSKKPKGLEITPALVITNSDPSPLALCSPSLPTSSLTPAYLTQTPILLTPSPLLSSIHFWSTLSPVATLSPARMPGTNTLFQVRLLSGLIPKQYTIHTHTCISTYPCLQSVRTHVHNIHNTQIDTHTTSFIPTRSFTHTHTHTHTRHALIHARMNVQTQVHTRAHQPEACMFSVFNGRALCERNVLCGLIR</sequence>
<reference evidence="15" key="3">
    <citation type="journal article" date="2014" name="Nature">
        <title>Elephant shark genome provides unique insights into gnathostome evolution.</title>
        <authorList>
            <consortium name="International Elephant Shark Genome Sequencing Consortium"/>
            <person name="Venkatesh B."/>
            <person name="Lee A.P."/>
            <person name="Ravi V."/>
            <person name="Maurya A.K."/>
            <person name="Lian M.M."/>
            <person name="Swann J.B."/>
            <person name="Ohta Y."/>
            <person name="Flajnik M.F."/>
            <person name="Sutoh Y."/>
            <person name="Kasahara M."/>
            <person name="Hoon S."/>
            <person name="Gangu V."/>
            <person name="Roy S.W."/>
            <person name="Irimia M."/>
            <person name="Korzh V."/>
            <person name="Kondrychyn I."/>
            <person name="Lim Z.W."/>
            <person name="Tay B.H."/>
            <person name="Tohari S."/>
            <person name="Kong K.W."/>
            <person name="Ho S."/>
            <person name="Lorente-Galdos B."/>
            <person name="Quilez J."/>
            <person name="Marques-Bonet T."/>
            <person name="Raney B.J."/>
            <person name="Ingham P.W."/>
            <person name="Tay A."/>
            <person name="Hillier L.W."/>
            <person name="Minx P."/>
            <person name="Boehm T."/>
            <person name="Wilson R.K."/>
            <person name="Brenner S."/>
            <person name="Warren W.C."/>
        </authorList>
    </citation>
    <scope>NUCLEOTIDE SEQUENCE [LARGE SCALE GENOMIC DNA]</scope>
</reference>
<feature type="region of interest" description="Disordered" evidence="12">
    <location>
        <begin position="273"/>
        <end position="316"/>
    </location>
</feature>
<dbReference type="InterPro" id="IPR000418">
    <property type="entry name" value="Ets_dom"/>
</dbReference>
<evidence type="ECO:0000256" key="5">
    <source>
        <dbReference type="ARBA" id="ARBA00022843"/>
    </source>
</evidence>
<dbReference type="InterPro" id="IPR046328">
    <property type="entry name" value="ETS_fam"/>
</dbReference>
<organism evidence="14 15">
    <name type="scientific">Callorhinchus milii</name>
    <name type="common">Ghost shark</name>
    <dbReference type="NCBI Taxonomy" id="7868"/>
    <lineage>
        <taxon>Eukaryota</taxon>
        <taxon>Metazoa</taxon>
        <taxon>Chordata</taxon>
        <taxon>Craniata</taxon>
        <taxon>Vertebrata</taxon>
        <taxon>Chondrichthyes</taxon>
        <taxon>Holocephali</taxon>
        <taxon>Chimaeriformes</taxon>
        <taxon>Callorhinchidae</taxon>
        <taxon>Callorhinchus</taxon>
    </lineage>
</organism>
<feature type="compositionally biased region" description="Low complexity" evidence="12">
    <location>
        <begin position="221"/>
        <end position="232"/>
    </location>
</feature>
<protein>
    <submittedName>
        <fullName evidence="14">ETS transcription factor ELK4</fullName>
    </submittedName>
</protein>
<keyword evidence="15" id="KW-1185">Reference proteome</keyword>
<evidence type="ECO:0000256" key="1">
    <source>
        <dbReference type="ARBA" id="ARBA00004123"/>
    </source>
</evidence>
<proteinExistence type="inferred from homology"/>
<dbReference type="InterPro" id="IPR036388">
    <property type="entry name" value="WH-like_DNA-bd_sf"/>
</dbReference>
<keyword evidence="4" id="KW-1017">Isopeptide bond</keyword>
<keyword evidence="9" id="KW-0804">Transcription</keyword>